<dbReference type="Proteomes" id="UP000693970">
    <property type="component" value="Unassembled WGS sequence"/>
</dbReference>
<evidence type="ECO:0000256" key="1">
    <source>
        <dbReference type="SAM" id="MobiDB-lite"/>
    </source>
</evidence>
<reference evidence="2" key="2">
    <citation type="submission" date="2021-04" db="EMBL/GenBank/DDBJ databases">
        <authorList>
            <person name="Podell S."/>
        </authorList>
    </citation>
    <scope>NUCLEOTIDE SEQUENCE</scope>
    <source>
        <strain evidence="2">Hildebrandi</strain>
    </source>
</reference>
<dbReference type="OrthoDB" id="56488at2759"/>
<name>A0A9K3LDL2_9STRA</name>
<feature type="compositionally biased region" description="Polar residues" evidence="1">
    <location>
        <begin position="64"/>
        <end position="83"/>
    </location>
</feature>
<protein>
    <submittedName>
        <fullName evidence="2">Uncharacterized protein</fullName>
    </submittedName>
</protein>
<keyword evidence="3" id="KW-1185">Reference proteome</keyword>
<proteinExistence type="predicted"/>
<accession>A0A9K3LDL2</accession>
<comment type="caution">
    <text evidence="2">The sequence shown here is derived from an EMBL/GenBank/DDBJ whole genome shotgun (WGS) entry which is preliminary data.</text>
</comment>
<feature type="compositionally biased region" description="Polar residues" evidence="1">
    <location>
        <begin position="115"/>
        <end position="129"/>
    </location>
</feature>
<evidence type="ECO:0000313" key="3">
    <source>
        <dbReference type="Proteomes" id="UP000693970"/>
    </source>
</evidence>
<feature type="region of interest" description="Disordered" evidence="1">
    <location>
        <begin position="100"/>
        <end position="154"/>
    </location>
</feature>
<evidence type="ECO:0000313" key="2">
    <source>
        <dbReference type="EMBL" id="KAG7360515.1"/>
    </source>
</evidence>
<organism evidence="2 3">
    <name type="scientific">Nitzschia inconspicua</name>
    <dbReference type="NCBI Taxonomy" id="303405"/>
    <lineage>
        <taxon>Eukaryota</taxon>
        <taxon>Sar</taxon>
        <taxon>Stramenopiles</taxon>
        <taxon>Ochrophyta</taxon>
        <taxon>Bacillariophyta</taxon>
        <taxon>Bacillariophyceae</taxon>
        <taxon>Bacillariophycidae</taxon>
        <taxon>Bacillariales</taxon>
        <taxon>Bacillariaceae</taxon>
        <taxon>Nitzschia</taxon>
    </lineage>
</organism>
<dbReference type="AlphaFoldDB" id="A0A9K3LDL2"/>
<gene>
    <name evidence="2" type="ORF">IV203_035614</name>
</gene>
<dbReference type="EMBL" id="JAGRRH010000013">
    <property type="protein sequence ID" value="KAG7360515.1"/>
    <property type="molecule type" value="Genomic_DNA"/>
</dbReference>
<sequence>MDGSLNEGDLRKHIEDLENEVDHWKATNADLETELELLKDEITSFKKSAKNSEKGDFDDDDSVGSLQSMNSYMSEHQGMEMSSHSVSNGLFFVSDSTSVRRSISIAPPPPEEEPSTPSQRALRSVSNLWSKMRNEPAHQANPAIPYVAGILDDD</sequence>
<reference evidence="2" key="1">
    <citation type="journal article" date="2021" name="Sci. Rep.">
        <title>Diploid genomic architecture of Nitzschia inconspicua, an elite biomass production diatom.</title>
        <authorList>
            <person name="Oliver A."/>
            <person name="Podell S."/>
            <person name="Pinowska A."/>
            <person name="Traller J.C."/>
            <person name="Smith S.R."/>
            <person name="McClure R."/>
            <person name="Beliaev A."/>
            <person name="Bohutskyi P."/>
            <person name="Hill E.A."/>
            <person name="Rabines A."/>
            <person name="Zheng H."/>
            <person name="Allen L.Z."/>
            <person name="Kuo A."/>
            <person name="Grigoriev I.V."/>
            <person name="Allen A.E."/>
            <person name="Hazlebeck D."/>
            <person name="Allen E.E."/>
        </authorList>
    </citation>
    <scope>NUCLEOTIDE SEQUENCE</scope>
    <source>
        <strain evidence="2">Hildebrandi</strain>
    </source>
</reference>
<feature type="region of interest" description="Disordered" evidence="1">
    <location>
        <begin position="47"/>
        <end position="83"/>
    </location>
</feature>